<organism evidence="6 7">
    <name type="scientific">Megalodesulfovibrio gigas (strain ATCC 19364 / DSM 1382 / NCIMB 9332 / VKM B-1759)</name>
    <name type="common">Desulfovibrio gigas</name>
    <dbReference type="NCBI Taxonomy" id="1121448"/>
    <lineage>
        <taxon>Bacteria</taxon>
        <taxon>Pseudomonadati</taxon>
        <taxon>Thermodesulfobacteriota</taxon>
        <taxon>Desulfovibrionia</taxon>
        <taxon>Desulfovibrionales</taxon>
        <taxon>Desulfovibrionaceae</taxon>
        <taxon>Megalodesulfovibrio</taxon>
    </lineage>
</organism>
<feature type="binding site" evidence="5">
    <location>
        <position position="132"/>
    </location>
    <ligand>
        <name>dimethylallyl diphosphate</name>
        <dbReference type="ChEBI" id="CHEBI:57623"/>
    </ligand>
</feature>
<protein>
    <recommendedName>
        <fullName evidence="5">4-hydroxy-3-methylbut-2-enyl diphosphate reductase</fullName>
        <shortName evidence="5">HMBPP reductase</shortName>
        <ecNumber evidence="5">1.17.7.4</ecNumber>
    </recommendedName>
</protein>
<feature type="binding site" evidence="5">
    <location>
        <position position="273"/>
    </location>
    <ligand>
        <name>isopentenyl diphosphate</name>
        <dbReference type="ChEBI" id="CHEBI:128769"/>
    </ligand>
</feature>
<dbReference type="CDD" id="cd13944">
    <property type="entry name" value="lytB_ispH"/>
    <property type="match status" value="1"/>
</dbReference>
<dbReference type="GO" id="GO:0051539">
    <property type="term" value="F:4 iron, 4 sulfur cluster binding"/>
    <property type="evidence" value="ECO:0007669"/>
    <property type="project" value="UniProtKB-UniRule"/>
</dbReference>
<evidence type="ECO:0000256" key="3">
    <source>
        <dbReference type="ARBA" id="ARBA00023004"/>
    </source>
</evidence>
<keyword evidence="5" id="KW-0560">Oxidoreductase</keyword>
<keyword evidence="4 5" id="KW-0411">Iron-sulfur</keyword>
<feature type="binding site" evidence="5">
    <location>
        <position position="229"/>
    </location>
    <ligand>
        <name>isopentenyl diphosphate</name>
        <dbReference type="ChEBI" id="CHEBI:128769"/>
    </ligand>
</feature>
<dbReference type="PANTHER" id="PTHR30426">
    <property type="entry name" value="4-HYDROXY-3-METHYLBUT-2-ENYL DIPHOSPHATE REDUCTASE"/>
    <property type="match status" value="1"/>
</dbReference>
<feature type="binding site" evidence="5">
    <location>
        <position position="82"/>
    </location>
    <ligand>
        <name>(2E)-4-hydroxy-3-methylbut-2-enyl diphosphate</name>
        <dbReference type="ChEBI" id="CHEBI:128753"/>
    </ligand>
</feature>
<evidence type="ECO:0000256" key="5">
    <source>
        <dbReference type="HAMAP-Rule" id="MF_00191"/>
    </source>
</evidence>
<comment type="catalytic activity">
    <reaction evidence="5">
        <text>dimethylallyl diphosphate + 2 oxidized [2Fe-2S]-[ferredoxin] + H2O = (2E)-4-hydroxy-3-methylbut-2-enyl diphosphate + 2 reduced [2Fe-2S]-[ferredoxin] + 2 H(+)</text>
        <dbReference type="Rhea" id="RHEA:24825"/>
        <dbReference type="Rhea" id="RHEA-COMP:10000"/>
        <dbReference type="Rhea" id="RHEA-COMP:10001"/>
        <dbReference type="ChEBI" id="CHEBI:15377"/>
        <dbReference type="ChEBI" id="CHEBI:15378"/>
        <dbReference type="ChEBI" id="CHEBI:33737"/>
        <dbReference type="ChEBI" id="CHEBI:33738"/>
        <dbReference type="ChEBI" id="CHEBI:57623"/>
        <dbReference type="ChEBI" id="CHEBI:128753"/>
        <dbReference type="EC" id="1.17.7.4"/>
    </reaction>
</comment>
<feature type="binding site" evidence="5">
    <location>
        <position position="132"/>
    </location>
    <ligand>
        <name>(2E)-4-hydroxy-3-methylbut-2-enyl diphosphate</name>
        <dbReference type="ChEBI" id="CHEBI:128753"/>
    </ligand>
</feature>
<dbReference type="NCBIfam" id="TIGR00216">
    <property type="entry name" value="ispH_lytB"/>
    <property type="match status" value="1"/>
</dbReference>
<dbReference type="HOGENOM" id="CLU_027486_0_1_7"/>
<feature type="binding site" evidence="5">
    <location>
        <position position="82"/>
    </location>
    <ligand>
        <name>dimethylallyl diphosphate</name>
        <dbReference type="ChEBI" id="CHEBI:57623"/>
    </ligand>
</feature>
<feature type="binding site" evidence="5">
    <location>
        <position position="49"/>
    </location>
    <ligand>
        <name>(2E)-4-hydroxy-3-methylbut-2-enyl diphosphate</name>
        <dbReference type="ChEBI" id="CHEBI:128753"/>
    </ligand>
</feature>
<comment type="pathway">
    <text evidence="5">Isoprenoid biosynthesis; isopentenyl diphosphate biosynthesis via DXP pathway; isopentenyl diphosphate from 1-deoxy-D-xylulose 5-phosphate: step 6/6.</text>
</comment>
<feature type="binding site" evidence="5">
    <location>
        <position position="82"/>
    </location>
    <ligand>
        <name>isopentenyl diphosphate</name>
        <dbReference type="ChEBI" id="CHEBI:128769"/>
    </ligand>
</feature>
<feature type="active site" description="Proton donor" evidence="5">
    <location>
        <position position="134"/>
    </location>
</feature>
<dbReference type="GO" id="GO:0050992">
    <property type="term" value="P:dimethylallyl diphosphate biosynthetic process"/>
    <property type="evidence" value="ECO:0007669"/>
    <property type="project" value="UniProtKB-UniRule"/>
</dbReference>
<evidence type="ECO:0000256" key="2">
    <source>
        <dbReference type="ARBA" id="ARBA00022723"/>
    </source>
</evidence>
<dbReference type="EMBL" id="CP006585">
    <property type="protein sequence ID" value="AGW12948.1"/>
    <property type="molecule type" value="Genomic_DNA"/>
</dbReference>
<dbReference type="GO" id="GO:0046872">
    <property type="term" value="F:metal ion binding"/>
    <property type="evidence" value="ECO:0007669"/>
    <property type="project" value="UniProtKB-KW"/>
</dbReference>
<dbReference type="EC" id="1.17.7.4" evidence="5"/>
<dbReference type="AlphaFoldDB" id="T2G9I3"/>
<dbReference type="eggNOG" id="COG0761">
    <property type="taxonomic scope" value="Bacteria"/>
</dbReference>
<feature type="binding site" evidence="5">
    <location>
        <position position="231"/>
    </location>
    <ligand>
        <name>isopentenyl diphosphate</name>
        <dbReference type="ChEBI" id="CHEBI:128769"/>
    </ligand>
</feature>
<feature type="binding site" evidence="5">
    <location>
        <position position="231"/>
    </location>
    <ligand>
        <name>dimethylallyl diphosphate</name>
        <dbReference type="ChEBI" id="CHEBI:57623"/>
    </ligand>
</feature>
<dbReference type="Gene3D" id="3.40.1010.20">
    <property type="entry name" value="4-hydroxy-3-methylbut-2-enyl diphosphate reductase, catalytic domain"/>
    <property type="match status" value="2"/>
</dbReference>
<comment type="similarity">
    <text evidence="5">Belongs to the IspH family.</text>
</comment>
<dbReference type="Gene3D" id="3.40.50.11270">
    <property type="match status" value="1"/>
</dbReference>
<evidence type="ECO:0000256" key="4">
    <source>
        <dbReference type="ARBA" id="ARBA00023014"/>
    </source>
</evidence>
<dbReference type="Pfam" id="PF02401">
    <property type="entry name" value="LYTB"/>
    <property type="match status" value="1"/>
</dbReference>
<dbReference type="STRING" id="1121448.DGI_1074"/>
<comment type="caution">
    <text evidence="5">Lacks conserved residue(s) required for the propagation of feature annotation.</text>
</comment>
<feature type="binding site" evidence="5">
    <location>
        <position position="273"/>
    </location>
    <ligand>
        <name>(2E)-4-hydroxy-3-methylbut-2-enyl diphosphate</name>
        <dbReference type="ChEBI" id="CHEBI:128753"/>
    </ligand>
</feature>
<sequence>MRGNCRVMDVKRARTAGFCMGVSLALHKLDRLLQQNGAQPIHTLGPIIHNPQVLEHYAARGVTRQDDPDALPRNAQVVIRAHGVPQAVEEHLRNRGVEILDATCPKVKRAQLLIQKQASQGRKLLLFGEPDHPEVVGLVSYAGPGCLVFQDLETLTALPVEPGQAYVLASQTTQDRRRFEDVRAWLQARLGADLPVLETICDATRERQDEAKALAETVDVMVVVGGFDSGNTRRLVDVAVAAGAPCHHVETADGLDPAAFAGRRLAGLTAGASTPKHIIDAVESRLRAFA</sequence>
<feature type="binding site" evidence="5">
    <location>
        <position position="229"/>
    </location>
    <ligand>
        <name>dimethylallyl diphosphate</name>
        <dbReference type="ChEBI" id="CHEBI:57623"/>
    </ligand>
</feature>
<comment type="function">
    <text evidence="5">Catalyzes the conversion of 1-hydroxy-2-methyl-2-(E)-butenyl 4-diphosphate (HMBPP) into a mixture of isopentenyl diphosphate (IPP) and dimethylallyl diphosphate (DMAPP). Acts in the terminal step of the DOXP/MEP pathway for isoprenoid precursor biosynthesis.</text>
</comment>
<feature type="binding site" evidence="5">
    <location>
        <position position="49"/>
    </location>
    <ligand>
        <name>dimethylallyl diphosphate</name>
        <dbReference type="ChEBI" id="CHEBI:57623"/>
    </ligand>
</feature>
<dbReference type="PATRIC" id="fig|1121448.10.peg.1079"/>
<evidence type="ECO:0000256" key="1">
    <source>
        <dbReference type="ARBA" id="ARBA00022485"/>
    </source>
</evidence>
<gene>
    <name evidence="5" type="primary">ispH</name>
    <name evidence="6" type="ORF">DGI_1074</name>
</gene>
<feature type="binding site" evidence="5">
    <location>
        <position position="229"/>
    </location>
    <ligand>
        <name>(2E)-4-hydroxy-3-methylbut-2-enyl diphosphate</name>
        <dbReference type="ChEBI" id="CHEBI:128753"/>
    </ligand>
</feature>
<dbReference type="KEGG" id="dgg:DGI_1074"/>
<dbReference type="GO" id="GO:0019288">
    <property type="term" value="P:isopentenyl diphosphate biosynthetic process, methylerythritol 4-phosphate pathway"/>
    <property type="evidence" value="ECO:0007669"/>
    <property type="project" value="UniProtKB-UniRule"/>
</dbReference>
<reference evidence="6 7" key="1">
    <citation type="journal article" date="2013" name="J. Bacteriol.">
        <title>Roles of HynAB and Ech, the only two hydrogenases found in the model sulfate reducer Desulfovibrio gigas.</title>
        <authorList>
            <person name="Morais-Silva F.O."/>
            <person name="Santos C.I."/>
            <person name="Rodrigues R."/>
            <person name="Pereira I.A."/>
            <person name="Rodrigues-Pousada C."/>
        </authorList>
    </citation>
    <scope>NUCLEOTIDE SEQUENCE [LARGE SCALE GENOMIC DNA]</scope>
    <source>
        <strain evidence="7">ATCC 19364 / DSM 1382 / NCIMB 9332 / VKM B-1759</strain>
    </source>
</reference>
<evidence type="ECO:0000313" key="6">
    <source>
        <dbReference type="EMBL" id="AGW12948.1"/>
    </source>
</evidence>
<feature type="binding site" evidence="5">
    <location>
        <position position="172"/>
    </location>
    <ligand>
        <name>(2E)-4-hydroxy-3-methylbut-2-enyl diphosphate</name>
        <dbReference type="ChEBI" id="CHEBI:128753"/>
    </ligand>
</feature>
<feature type="binding site" evidence="5">
    <location>
        <position position="104"/>
    </location>
    <ligand>
        <name>[4Fe-4S] cluster</name>
        <dbReference type="ChEBI" id="CHEBI:49883"/>
    </ligand>
</feature>
<dbReference type="InterPro" id="IPR003451">
    <property type="entry name" value="LytB/IspH"/>
</dbReference>
<keyword evidence="2 5" id="KW-0479">Metal-binding</keyword>
<keyword evidence="3 5" id="KW-0408">Iron</keyword>
<feature type="binding site" evidence="5">
    <location>
        <position position="49"/>
    </location>
    <ligand>
        <name>isopentenyl diphosphate</name>
        <dbReference type="ChEBI" id="CHEBI:128769"/>
    </ligand>
</feature>
<dbReference type="GO" id="GO:0016114">
    <property type="term" value="P:terpenoid biosynthetic process"/>
    <property type="evidence" value="ECO:0007669"/>
    <property type="project" value="UniProtKB-UniRule"/>
</dbReference>
<proteinExistence type="inferred from homology"/>
<dbReference type="UniPathway" id="UPA00056">
    <property type="reaction ID" value="UER00097"/>
</dbReference>
<feature type="binding site" evidence="5">
    <location>
        <position position="231"/>
    </location>
    <ligand>
        <name>(2E)-4-hydroxy-3-methylbut-2-enyl diphosphate</name>
        <dbReference type="ChEBI" id="CHEBI:128753"/>
    </ligand>
</feature>
<dbReference type="Proteomes" id="UP000016587">
    <property type="component" value="Chromosome"/>
</dbReference>
<comment type="pathway">
    <text evidence="5">Isoprenoid biosynthesis; dimethylallyl diphosphate biosynthesis; dimethylallyl diphosphate from (2E)-4-hydroxy-3-methylbutenyl diphosphate: step 1/1.</text>
</comment>
<keyword evidence="5" id="KW-0414">Isoprene biosynthesis</keyword>
<feature type="binding site" evidence="5">
    <location>
        <position position="19"/>
    </location>
    <ligand>
        <name>[4Fe-4S] cluster</name>
        <dbReference type="ChEBI" id="CHEBI:49883"/>
    </ligand>
</feature>
<dbReference type="UniPathway" id="UPA00059">
    <property type="reaction ID" value="UER00105"/>
</dbReference>
<name>T2G9I3_MEGG1</name>
<reference evidence="7" key="2">
    <citation type="submission" date="2013-07" db="EMBL/GenBank/DDBJ databases">
        <authorList>
            <person name="Morais-Silva F.O."/>
            <person name="Rezende A.M."/>
            <person name="Pimentel C."/>
            <person name="Resende D.M."/>
            <person name="Santos C.I."/>
            <person name="Clemente C."/>
            <person name="de Oliveira L.M."/>
            <person name="da Silva S.M."/>
            <person name="Costa D.A."/>
            <person name="Varela-Raposo A."/>
            <person name="Horacio E.C.A."/>
            <person name="Matos M."/>
            <person name="Flores O."/>
            <person name="Ruiz J.C."/>
            <person name="Rodrigues-Pousada C."/>
        </authorList>
    </citation>
    <scope>NUCLEOTIDE SEQUENCE [LARGE SCALE GENOMIC DNA]</scope>
    <source>
        <strain evidence="7">ATCC 19364 / DSM 1382 / NCIMB 9332 / VKM B-1759</strain>
    </source>
</reference>
<comment type="cofactor">
    <cofactor evidence="5">
        <name>[4Fe-4S] cluster</name>
        <dbReference type="ChEBI" id="CHEBI:49883"/>
    </cofactor>
    <text evidence="5">Binds 1 [4Fe-4S] cluster per subunit.</text>
</comment>
<dbReference type="GO" id="GO:0051745">
    <property type="term" value="F:4-hydroxy-3-methylbut-2-enyl diphosphate reductase activity"/>
    <property type="evidence" value="ECO:0007669"/>
    <property type="project" value="UniProtKB-UniRule"/>
</dbReference>
<keyword evidence="7" id="KW-1185">Reference proteome</keyword>
<feature type="binding site" evidence="5">
    <location>
        <position position="132"/>
    </location>
    <ligand>
        <name>isopentenyl diphosphate</name>
        <dbReference type="ChEBI" id="CHEBI:128769"/>
    </ligand>
</feature>
<accession>T2G9I3</accession>
<feature type="binding site" evidence="5">
    <location>
        <position position="201"/>
    </location>
    <ligand>
        <name>[4Fe-4S] cluster</name>
        <dbReference type="ChEBI" id="CHEBI:49883"/>
    </ligand>
</feature>
<keyword evidence="1 5" id="KW-0004">4Fe-4S</keyword>
<evidence type="ECO:0000313" key="7">
    <source>
        <dbReference type="Proteomes" id="UP000016587"/>
    </source>
</evidence>
<comment type="catalytic activity">
    <reaction evidence="5">
        <text>isopentenyl diphosphate + 2 oxidized [2Fe-2S]-[ferredoxin] + H2O = (2E)-4-hydroxy-3-methylbut-2-enyl diphosphate + 2 reduced [2Fe-2S]-[ferredoxin] + 2 H(+)</text>
        <dbReference type="Rhea" id="RHEA:24488"/>
        <dbReference type="Rhea" id="RHEA-COMP:10000"/>
        <dbReference type="Rhea" id="RHEA-COMP:10001"/>
        <dbReference type="ChEBI" id="CHEBI:15377"/>
        <dbReference type="ChEBI" id="CHEBI:15378"/>
        <dbReference type="ChEBI" id="CHEBI:33737"/>
        <dbReference type="ChEBI" id="CHEBI:33738"/>
        <dbReference type="ChEBI" id="CHEBI:128753"/>
        <dbReference type="ChEBI" id="CHEBI:128769"/>
        <dbReference type="EC" id="1.17.7.4"/>
    </reaction>
</comment>
<dbReference type="PANTHER" id="PTHR30426:SF0">
    <property type="entry name" value="4-HYDROXY-3-METHYLBUT-2-ENYL DIPHOSPHATE REDUCTASE"/>
    <property type="match status" value="1"/>
</dbReference>
<dbReference type="HAMAP" id="MF_00191">
    <property type="entry name" value="IspH"/>
    <property type="match status" value="1"/>
</dbReference>
<feature type="binding site" evidence="5">
    <location>
        <position position="273"/>
    </location>
    <ligand>
        <name>dimethylallyl diphosphate</name>
        <dbReference type="ChEBI" id="CHEBI:57623"/>
    </ligand>
</feature>